<reference evidence="1" key="2">
    <citation type="journal article" date="2015" name="Fish Shellfish Immunol.">
        <title>Early steps in the European eel (Anguilla anguilla)-Vibrio vulnificus interaction in the gills: Role of the RtxA13 toxin.</title>
        <authorList>
            <person name="Callol A."/>
            <person name="Pajuelo D."/>
            <person name="Ebbesson L."/>
            <person name="Teles M."/>
            <person name="MacKenzie S."/>
            <person name="Amaro C."/>
        </authorList>
    </citation>
    <scope>NUCLEOTIDE SEQUENCE</scope>
</reference>
<proteinExistence type="predicted"/>
<dbReference type="EMBL" id="GBXM01054227">
    <property type="protein sequence ID" value="JAH54350.1"/>
    <property type="molecule type" value="Transcribed_RNA"/>
</dbReference>
<reference evidence="1" key="1">
    <citation type="submission" date="2014-11" db="EMBL/GenBank/DDBJ databases">
        <authorList>
            <person name="Amaro Gonzalez C."/>
        </authorList>
    </citation>
    <scope>NUCLEOTIDE SEQUENCE</scope>
</reference>
<dbReference type="AlphaFoldDB" id="A0A0E9TNC0"/>
<sequence>MFLVNKASRHAPAIIIIMLTHQPL</sequence>
<protein>
    <submittedName>
        <fullName evidence="1">Uncharacterized protein</fullName>
    </submittedName>
</protein>
<evidence type="ECO:0000313" key="1">
    <source>
        <dbReference type="EMBL" id="JAH54350.1"/>
    </source>
</evidence>
<organism evidence="1">
    <name type="scientific">Anguilla anguilla</name>
    <name type="common">European freshwater eel</name>
    <name type="synonym">Muraena anguilla</name>
    <dbReference type="NCBI Taxonomy" id="7936"/>
    <lineage>
        <taxon>Eukaryota</taxon>
        <taxon>Metazoa</taxon>
        <taxon>Chordata</taxon>
        <taxon>Craniata</taxon>
        <taxon>Vertebrata</taxon>
        <taxon>Euteleostomi</taxon>
        <taxon>Actinopterygii</taxon>
        <taxon>Neopterygii</taxon>
        <taxon>Teleostei</taxon>
        <taxon>Anguilliformes</taxon>
        <taxon>Anguillidae</taxon>
        <taxon>Anguilla</taxon>
    </lineage>
</organism>
<accession>A0A0E9TNC0</accession>
<name>A0A0E9TNC0_ANGAN</name>